<keyword evidence="1" id="KW-0812">Transmembrane</keyword>
<dbReference type="Proteomes" id="UP001597458">
    <property type="component" value="Unassembled WGS sequence"/>
</dbReference>
<feature type="transmembrane region" description="Helical" evidence="1">
    <location>
        <begin position="73"/>
        <end position="91"/>
    </location>
</feature>
<gene>
    <name evidence="3" type="ORF">ACFSTF_09315</name>
</gene>
<sequence length="153" mass="17213">MTFKLFSEKKISGFIVILLGLLSLHEGKTLYPYSKNLLTGDHVFPGLIGILLVVFGLALFFERKTEEKKVDLPTGKTLLILVSSIVILFFYCLLILFTGYVVSTLITAACLIKLIGKYRWINSILIAGIVTCVFYLLFIVFLKIPFPSGFFTF</sequence>
<evidence type="ECO:0000313" key="3">
    <source>
        <dbReference type="EMBL" id="MFD2617500.1"/>
    </source>
</evidence>
<evidence type="ECO:0000259" key="2">
    <source>
        <dbReference type="Pfam" id="PF07331"/>
    </source>
</evidence>
<evidence type="ECO:0000313" key="4">
    <source>
        <dbReference type="Proteomes" id="UP001597458"/>
    </source>
</evidence>
<proteinExistence type="predicted"/>
<name>A0ABW5PRH3_9BACI</name>
<feature type="transmembrane region" description="Helical" evidence="1">
    <location>
        <begin position="43"/>
        <end position="61"/>
    </location>
</feature>
<keyword evidence="1" id="KW-1133">Transmembrane helix</keyword>
<dbReference type="RefSeq" id="WP_141191198.1">
    <property type="nucleotide sequence ID" value="NZ_JBHUMR010000012.1"/>
</dbReference>
<feature type="transmembrane region" description="Helical" evidence="1">
    <location>
        <begin position="123"/>
        <end position="144"/>
    </location>
</feature>
<dbReference type="InterPro" id="IPR009936">
    <property type="entry name" value="DUF1468"/>
</dbReference>
<dbReference type="EMBL" id="JBHUMR010000012">
    <property type="protein sequence ID" value="MFD2617500.1"/>
    <property type="molecule type" value="Genomic_DNA"/>
</dbReference>
<keyword evidence="1" id="KW-0472">Membrane</keyword>
<accession>A0ABW5PRH3</accession>
<organism evidence="3 4">
    <name type="scientific">Terrilactibacillus laevilacticus</name>
    <dbReference type="NCBI Taxonomy" id="1380157"/>
    <lineage>
        <taxon>Bacteria</taxon>
        <taxon>Bacillati</taxon>
        <taxon>Bacillota</taxon>
        <taxon>Bacilli</taxon>
        <taxon>Bacillales</taxon>
        <taxon>Bacillaceae</taxon>
        <taxon>Terrilactibacillus</taxon>
    </lineage>
</organism>
<dbReference type="Pfam" id="PF07331">
    <property type="entry name" value="TctB"/>
    <property type="match status" value="1"/>
</dbReference>
<comment type="caution">
    <text evidence="3">The sequence shown here is derived from an EMBL/GenBank/DDBJ whole genome shotgun (WGS) entry which is preliminary data.</text>
</comment>
<protein>
    <submittedName>
        <fullName evidence="3">Tripartite tricarboxylate transporter TctB family protein</fullName>
    </submittedName>
</protein>
<feature type="domain" description="DUF1468" evidence="2">
    <location>
        <begin position="11"/>
        <end position="147"/>
    </location>
</feature>
<reference evidence="4" key="1">
    <citation type="journal article" date="2019" name="Int. J. Syst. Evol. Microbiol.">
        <title>The Global Catalogue of Microorganisms (GCM) 10K type strain sequencing project: providing services to taxonomists for standard genome sequencing and annotation.</title>
        <authorList>
            <consortium name="The Broad Institute Genomics Platform"/>
            <consortium name="The Broad Institute Genome Sequencing Center for Infectious Disease"/>
            <person name="Wu L."/>
            <person name="Ma J."/>
        </authorList>
    </citation>
    <scope>NUCLEOTIDE SEQUENCE [LARGE SCALE GENOMIC DNA]</scope>
    <source>
        <strain evidence="4">TISTR 2241</strain>
    </source>
</reference>
<keyword evidence="4" id="KW-1185">Reference proteome</keyword>
<evidence type="ECO:0000256" key="1">
    <source>
        <dbReference type="SAM" id="Phobius"/>
    </source>
</evidence>